<dbReference type="PANTHER" id="PTHR45632:SF3">
    <property type="entry name" value="KELCH-LIKE PROTEIN 32"/>
    <property type="match status" value="1"/>
</dbReference>
<dbReference type="InterPro" id="IPR011705">
    <property type="entry name" value="BACK"/>
</dbReference>
<dbReference type="PROSITE" id="PS50097">
    <property type="entry name" value="BTB"/>
    <property type="match status" value="1"/>
</dbReference>
<keyword evidence="2" id="KW-0677">Repeat</keyword>
<dbReference type="InterPro" id="IPR011333">
    <property type="entry name" value="SKP1/BTB/POZ_sf"/>
</dbReference>
<evidence type="ECO:0000256" key="2">
    <source>
        <dbReference type="ARBA" id="ARBA00022737"/>
    </source>
</evidence>
<sequence>MAEVPQSKVFQDTDLPAQGRRDGPKELVIEVQGGVQLQTNKAVMMERIPLLRNTLNATQRLNWAQVPENAAQAVLDYVNTGKLRITQENEGSIIALARILQLPKLEQWGVDFMSRSITLNRLPPTWQLATSANIPALQEHCLSFKKTHIAAVGAIDFFVGLPPDIVLSILKNDKLAADSENKIVEAITHWLLPCPGYNRPEEYRLKQAKDLFKEVRWDLTTASFRREVFLQCNNLTHDEEATSIKECSEACA</sequence>
<accession>A0A3P7N3P3</accession>
<dbReference type="AlphaFoldDB" id="A0A3P7N3P3"/>
<dbReference type="Pfam" id="PF07707">
    <property type="entry name" value="BACK"/>
    <property type="match status" value="1"/>
</dbReference>
<evidence type="ECO:0000256" key="3">
    <source>
        <dbReference type="SAM" id="MobiDB-lite"/>
    </source>
</evidence>
<dbReference type="Gene3D" id="1.25.40.420">
    <property type="match status" value="1"/>
</dbReference>
<dbReference type="InterPro" id="IPR000210">
    <property type="entry name" value="BTB/POZ_dom"/>
</dbReference>
<reference evidence="5 6" key="1">
    <citation type="submission" date="2018-11" db="EMBL/GenBank/DDBJ databases">
        <authorList>
            <consortium name="Pathogen Informatics"/>
        </authorList>
    </citation>
    <scope>NUCLEOTIDE SEQUENCE [LARGE SCALE GENOMIC DNA]</scope>
</reference>
<dbReference type="SUPFAM" id="SSF54695">
    <property type="entry name" value="POZ domain"/>
    <property type="match status" value="1"/>
</dbReference>
<evidence type="ECO:0000313" key="5">
    <source>
        <dbReference type="EMBL" id="VDN31213.1"/>
    </source>
</evidence>
<protein>
    <recommendedName>
        <fullName evidence="4">BTB domain-containing protein</fullName>
    </recommendedName>
</protein>
<dbReference type="PANTHER" id="PTHR45632">
    <property type="entry name" value="LD33804P"/>
    <property type="match status" value="1"/>
</dbReference>
<dbReference type="Proteomes" id="UP000281553">
    <property type="component" value="Unassembled WGS sequence"/>
</dbReference>
<dbReference type="OrthoDB" id="45365at2759"/>
<feature type="domain" description="BTB" evidence="4">
    <location>
        <begin position="25"/>
        <end position="87"/>
    </location>
</feature>
<organism evidence="5 6">
    <name type="scientific">Dibothriocephalus latus</name>
    <name type="common">Fish tapeworm</name>
    <name type="synonym">Diphyllobothrium latum</name>
    <dbReference type="NCBI Taxonomy" id="60516"/>
    <lineage>
        <taxon>Eukaryota</taxon>
        <taxon>Metazoa</taxon>
        <taxon>Spiralia</taxon>
        <taxon>Lophotrochozoa</taxon>
        <taxon>Platyhelminthes</taxon>
        <taxon>Cestoda</taxon>
        <taxon>Eucestoda</taxon>
        <taxon>Diphyllobothriidea</taxon>
        <taxon>Diphyllobothriidae</taxon>
        <taxon>Dibothriocephalus</taxon>
    </lineage>
</organism>
<gene>
    <name evidence="5" type="ORF">DILT_LOCUS15703</name>
</gene>
<dbReference type="Gene3D" id="3.30.710.10">
    <property type="entry name" value="Potassium Channel Kv1.1, Chain A"/>
    <property type="match status" value="1"/>
</dbReference>
<dbReference type="Pfam" id="PF00651">
    <property type="entry name" value="BTB"/>
    <property type="match status" value="1"/>
</dbReference>
<keyword evidence="6" id="KW-1185">Reference proteome</keyword>
<evidence type="ECO:0000256" key="1">
    <source>
        <dbReference type="ARBA" id="ARBA00022441"/>
    </source>
</evidence>
<keyword evidence="1" id="KW-0880">Kelch repeat</keyword>
<dbReference type="EMBL" id="UYRU01080613">
    <property type="protein sequence ID" value="VDN31213.1"/>
    <property type="molecule type" value="Genomic_DNA"/>
</dbReference>
<evidence type="ECO:0000313" key="6">
    <source>
        <dbReference type="Proteomes" id="UP000281553"/>
    </source>
</evidence>
<feature type="region of interest" description="Disordered" evidence="3">
    <location>
        <begin position="1"/>
        <end position="23"/>
    </location>
</feature>
<name>A0A3P7N3P3_DIBLA</name>
<evidence type="ECO:0000259" key="4">
    <source>
        <dbReference type="PROSITE" id="PS50097"/>
    </source>
</evidence>
<proteinExistence type="predicted"/>